<dbReference type="InterPro" id="IPR055194">
    <property type="entry name" value="UBR1-like_WH"/>
</dbReference>
<dbReference type="Gene3D" id="1.10.10.2670">
    <property type="entry name" value="E3 ubiquitin-protein ligase"/>
    <property type="match status" value="1"/>
</dbReference>
<dbReference type="InterPro" id="IPR044046">
    <property type="entry name" value="E3_ligase_UBR-like_C"/>
</dbReference>
<dbReference type="AlphaFoldDB" id="A0A8S2E6Y5"/>
<dbReference type="Proteomes" id="UP000682733">
    <property type="component" value="Unassembled WGS sequence"/>
</dbReference>
<dbReference type="Pfam" id="PF18995">
    <property type="entry name" value="PRT6_C"/>
    <property type="match status" value="1"/>
</dbReference>
<dbReference type="InterPro" id="IPR039164">
    <property type="entry name" value="UBR1-like"/>
</dbReference>
<dbReference type="EMBL" id="CAJOBA010008552">
    <property type="protein sequence ID" value="CAF3831182.1"/>
    <property type="molecule type" value="Genomic_DNA"/>
</dbReference>
<dbReference type="Proteomes" id="UP000677228">
    <property type="component" value="Unassembled WGS sequence"/>
</dbReference>
<dbReference type="SUPFAM" id="SSF46785">
    <property type="entry name" value="Winged helix' DNA-binding domain"/>
    <property type="match status" value="1"/>
</dbReference>
<feature type="compositionally biased region" description="Polar residues" evidence="2">
    <location>
        <begin position="540"/>
        <end position="555"/>
    </location>
</feature>
<feature type="compositionally biased region" description="Low complexity" evidence="2">
    <location>
        <begin position="606"/>
        <end position="621"/>
    </location>
</feature>
<dbReference type="GO" id="GO:0071596">
    <property type="term" value="P:ubiquitin-dependent protein catabolic process via the N-end rule pathway"/>
    <property type="evidence" value="ECO:0007669"/>
    <property type="project" value="UniProtKB-UniRule"/>
</dbReference>
<reference evidence="5" key="1">
    <citation type="submission" date="2021-02" db="EMBL/GenBank/DDBJ databases">
        <authorList>
            <person name="Nowell W R."/>
        </authorList>
    </citation>
    <scope>NUCLEOTIDE SEQUENCE</scope>
</reference>
<feature type="region of interest" description="Disordered" evidence="2">
    <location>
        <begin position="536"/>
        <end position="566"/>
    </location>
</feature>
<dbReference type="InterPro" id="IPR036390">
    <property type="entry name" value="WH_DNA-bd_sf"/>
</dbReference>
<evidence type="ECO:0000259" key="4">
    <source>
        <dbReference type="Pfam" id="PF22960"/>
    </source>
</evidence>
<dbReference type="PANTHER" id="PTHR21497">
    <property type="entry name" value="UBIQUITIN LIGASE E3 ALPHA-RELATED"/>
    <property type="match status" value="1"/>
</dbReference>
<sequence length="1273" mass="145553">FFMDSEWKKAFAILYIKARYLISFHNAFQIIVDAFLKYCEQKLNPQGKLLFLRITTPMTQSEFRRAQSILYDLKYLLGIVPTQYTQGLREHFLNGFRSFLQLLSYMHGMDKVVRQVGQHIEFEPEWETGFNIFIKIQLIIQSILDWCSNDAELLKQAYLLTGETLSLIQQKTDVSHMLKKDALPIVKINEPLRIQVLSAQHAAGIWRRNGYSLSNQLYFYSNIKCRKEMYDRDILALQIGASLTPPDVYLIQLLYKFGLLEWVRSPENGRSTETDTKTYEKVRIMEEFLHLLLIIIVERYEPFVGQVTKEEKLKREVLHQLCTAPMTHSDLVRNFTDSGQELETVALEIVLKEIADFKKLSQSSRGNYELKNDCLKYYNPFYYHYTKADQCKSEEYVLKRRKALGLSSLLLIPSLPSFCDSFQSVIQLLQCDIFLTLVTAVLYRTIDQKAELWSEAILIRILHLICLALFEQEDSVGKQQTTSTAMPSEKFQFYENSQKYKIEKLLVQITTATKADACEALVSHVLKLFSKYNEEENTKNEQSMSSTVSQDLSNDTNKEKQNGNRRKELIAQKQAKIMAKMTALQRVFIKENKDLFPEEKLSMENDSLSPTTPSSSSTTTHDLLTSELDTTANQMDTSPCQISQPYLGTIYLDSSVQTKQTLTCIFCQENSELKLNSDTIVISAYVQSSRVLSKNRSQKIENPDTFDPTFMSNDLYWGVHVSSCGHPIHASCWMKYHDSVLLQSQRLALRTRGATNYDIEMGEFLCPLCQTLSNTVIPLLPSLRTFTNETKSFGLNVNADDRNDRVPTILWTSCAYTIQTIENLLRIDSKSILKSLSLGQTELISSLVKVSAVYGLLHNIDKAKIHCLKLLSVLLPSPARLQVPSLANVDLFHLLVSLCFTLPILFIDGVPQFIHVANGNLNDLYLMRLILTAHCLQILSSHNFIYEQEQNISEFSSSNINNDDDGNSVEVEAIKNVVQKIIQSQKNQSYQTPSQRLLSGRALCEKLKLALLPLLRCSALFYHHLTDTAWPTVTSDTASFDPSTEYTIICQYLGLPKCLSKILNQNDHNNLNDLLNSLTSLSVAPLHNQTNPVSILTYPIKTNELYHLPKEYIDVMNQVSQYAAPYTYARDETRSPCICLICGEIVVRKSQTSIFSSLLTSYQESKLGTCYLHTLQCCGPVGLYLRIKECSLLLIHITDNGRANKARGTLIPAPYIDDYGETDQGLRRGNPLHLCEERYRLLYKRWLSHTFTEDISRSMELNTSIYATIWNLF</sequence>
<evidence type="ECO:0000256" key="2">
    <source>
        <dbReference type="SAM" id="MobiDB-lite"/>
    </source>
</evidence>
<evidence type="ECO:0000256" key="1">
    <source>
        <dbReference type="RuleBase" id="RU366018"/>
    </source>
</evidence>
<evidence type="ECO:0000259" key="3">
    <source>
        <dbReference type="Pfam" id="PF18995"/>
    </source>
</evidence>
<comment type="pathway">
    <text evidence="1">Protein modification; protein ubiquitination.</text>
</comment>
<keyword evidence="1" id="KW-0833">Ubl conjugation pathway</keyword>
<dbReference type="Pfam" id="PF22960">
    <property type="entry name" value="WHD_UBR1"/>
    <property type="match status" value="1"/>
</dbReference>
<feature type="domain" description="E3 ubiquitin-protein ligase UBR1-like winged-helix" evidence="4">
    <location>
        <begin position="312"/>
        <end position="404"/>
    </location>
</feature>
<dbReference type="InterPro" id="IPR042065">
    <property type="entry name" value="E3_ELL-like"/>
</dbReference>
<dbReference type="GO" id="GO:0000151">
    <property type="term" value="C:ubiquitin ligase complex"/>
    <property type="evidence" value="ECO:0007669"/>
    <property type="project" value="TreeGrafter"/>
</dbReference>
<comment type="similarity">
    <text evidence="1">Belongs to the E3 ubiquitin-protein ligase UBR1-like family.</text>
</comment>
<dbReference type="EMBL" id="CAJNOK010008537">
    <property type="protein sequence ID" value="CAF1066177.1"/>
    <property type="molecule type" value="Genomic_DNA"/>
</dbReference>
<comment type="caution">
    <text evidence="5">The sequence shown here is derived from an EMBL/GenBank/DDBJ whole genome shotgun (WGS) entry which is preliminary data.</text>
</comment>
<keyword evidence="1" id="KW-0808">Transferase</keyword>
<keyword evidence="1" id="KW-0862">Zinc</keyword>
<dbReference type="GO" id="GO:0016567">
    <property type="term" value="P:protein ubiquitination"/>
    <property type="evidence" value="ECO:0007669"/>
    <property type="project" value="UniProtKB-UniRule"/>
</dbReference>
<comment type="function">
    <text evidence="1">Ubiquitin ligase protein which is a component of the N-end rule pathway. Recognizes and binds to proteins bearing specific N-terminal residues that are destabilizing according to the N-end rule, leading to their ubiquitination and subsequent degradation.</text>
</comment>
<feature type="compositionally biased region" description="Basic and acidic residues" evidence="2">
    <location>
        <begin position="556"/>
        <end position="566"/>
    </location>
</feature>
<gene>
    <name evidence="5" type="ORF">OVA965_LOCUS17667</name>
    <name evidence="6" type="ORF">TMI583_LOCUS17678</name>
</gene>
<feature type="domain" description="E3 ubiquitin-protein ligase UBR-like C-terminal" evidence="3">
    <location>
        <begin position="793"/>
        <end position="1248"/>
    </location>
</feature>
<dbReference type="PANTHER" id="PTHR21497:SF24">
    <property type="entry name" value="E3 UBIQUITIN-PROTEIN LIGASE UBR1"/>
    <property type="match status" value="1"/>
</dbReference>
<evidence type="ECO:0000313" key="7">
    <source>
        <dbReference type="Proteomes" id="UP000677228"/>
    </source>
</evidence>
<dbReference type="GO" id="GO:0005737">
    <property type="term" value="C:cytoplasm"/>
    <property type="evidence" value="ECO:0007669"/>
    <property type="project" value="TreeGrafter"/>
</dbReference>
<evidence type="ECO:0000313" key="6">
    <source>
        <dbReference type="EMBL" id="CAF3831182.1"/>
    </source>
</evidence>
<keyword evidence="1" id="KW-0479">Metal-binding</keyword>
<feature type="non-terminal residue" evidence="5">
    <location>
        <position position="1"/>
    </location>
</feature>
<keyword evidence="1" id="KW-0863">Zinc-finger</keyword>
<proteinExistence type="inferred from homology"/>
<name>A0A8S2E6Y5_9BILA</name>
<dbReference type="GO" id="GO:0008270">
    <property type="term" value="F:zinc ion binding"/>
    <property type="evidence" value="ECO:0007669"/>
    <property type="project" value="UniProtKB-UniRule"/>
</dbReference>
<evidence type="ECO:0000313" key="5">
    <source>
        <dbReference type="EMBL" id="CAF1066177.1"/>
    </source>
</evidence>
<dbReference type="EC" id="2.3.2.27" evidence="1"/>
<comment type="catalytic activity">
    <reaction evidence="1">
        <text>S-ubiquitinyl-[E2 ubiquitin-conjugating enzyme]-L-cysteine + [acceptor protein]-L-lysine = [E2 ubiquitin-conjugating enzyme]-L-cysteine + N(6)-ubiquitinyl-[acceptor protein]-L-lysine.</text>
        <dbReference type="EC" id="2.3.2.27"/>
    </reaction>
</comment>
<accession>A0A8S2E6Y5</accession>
<protein>
    <recommendedName>
        <fullName evidence="1">E3 ubiquitin-protein ligase</fullName>
        <ecNumber evidence="1">2.3.2.27</ecNumber>
    </recommendedName>
</protein>
<feature type="region of interest" description="Disordered" evidence="2">
    <location>
        <begin position="602"/>
        <end position="621"/>
    </location>
</feature>
<organism evidence="5 7">
    <name type="scientific">Didymodactylos carnosus</name>
    <dbReference type="NCBI Taxonomy" id="1234261"/>
    <lineage>
        <taxon>Eukaryota</taxon>
        <taxon>Metazoa</taxon>
        <taxon>Spiralia</taxon>
        <taxon>Gnathifera</taxon>
        <taxon>Rotifera</taxon>
        <taxon>Eurotatoria</taxon>
        <taxon>Bdelloidea</taxon>
        <taxon>Philodinida</taxon>
        <taxon>Philodinidae</taxon>
        <taxon>Didymodactylos</taxon>
    </lineage>
</organism>
<dbReference type="GO" id="GO:0061630">
    <property type="term" value="F:ubiquitin protein ligase activity"/>
    <property type="evidence" value="ECO:0007669"/>
    <property type="project" value="UniProtKB-UniRule"/>
</dbReference>